<comment type="caution">
    <text evidence="1">The sequence shown here is derived from an EMBL/GenBank/DDBJ whole genome shotgun (WGS) entry which is preliminary data.</text>
</comment>
<name>A0ABQ2LZW6_9ACTN</name>
<dbReference type="InterPro" id="IPR056470">
    <property type="entry name" value="BesD/HalB-like"/>
</dbReference>
<gene>
    <name evidence="1" type="ORF">GCM10012286_33170</name>
</gene>
<dbReference type="Gene3D" id="2.60.120.620">
    <property type="entry name" value="q2cbj1_9rhob like domain"/>
    <property type="match status" value="1"/>
</dbReference>
<dbReference type="EMBL" id="BMNG01000007">
    <property type="protein sequence ID" value="GGO45201.1"/>
    <property type="molecule type" value="Genomic_DNA"/>
</dbReference>
<keyword evidence="2" id="KW-1185">Reference proteome</keyword>
<reference evidence="2" key="1">
    <citation type="journal article" date="2019" name="Int. J. Syst. Evol. Microbiol.">
        <title>The Global Catalogue of Microorganisms (GCM) 10K type strain sequencing project: providing services to taxonomists for standard genome sequencing and annotation.</title>
        <authorList>
            <consortium name="The Broad Institute Genomics Platform"/>
            <consortium name="The Broad Institute Genome Sequencing Center for Infectious Disease"/>
            <person name="Wu L."/>
            <person name="Ma J."/>
        </authorList>
    </citation>
    <scope>NUCLEOTIDE SEQUENCE [LARGE SCALE GENOMIC DNA]</scope>
    <source>
        <strain evidence="2">CGMCC 4.7349</strain>
    </source>
</reference>
<evidence type="ECO:0000313" key="2">
    <source>
        <dbReference type="Proteomes" id="UP000656881"/>
    </source>
</evidence>
<sequence>MRDSSTPVRETVEHHLVSHGFRAAIPALRQSYQQNDFAEIPAFMPDEIFRSTLQELQDLFDGQSRRRDTNIEQSGCTPRRFTTLARDIIANGSSTIPAVFESSALRAALEEIVDEKVLPVPYEPEQYIATRLHEPGDVHGWHWDDYTWALVWIFKMPDENNGGSLEYVKDVPWDPTNPRVKEYVTAGPVTRRHPSAGSAYLLKAGTTLHRVSPLTYAAERMMVCFSFASVTDLESKHDHESIQALF</sequence>
<evidence type="ECO:0000313" key="1">
    <source>
        <dbReference type="EMBL" id="GGO45201.1"/>
    </source>
</evidence>
<protein>
    <recommendedName>
        <fullName evidence="3">Fe2OG dioxygenase domain-containing protein</fullName>
    </recommendedName>
</protein>
<evidence type="ECO:0008006" key="3">
    <source>
        <dbReference type="Google" id="ProtNLM"/>
    </source>
</evidence>
<dbReference type="Pfam" id="PF23169">
    <property type="entry name" value="HalD"/>
    <property type="match status" value="1"/>
</dbReference>
<dbReference type="Proteomes" id="UP000656881">
    <property type="component" value="Unassembled WGS sequence"/>
</dbReference>
<organism evidence="1 2">
    <name type="scientific">Streptomyces lasiicapitis</name>
    <dbReference type="NCBI Taxonomy" id="1923961"/>
    <lineage>
        <taxon>Bacteria</taxon>
        <taxon>Bacillati</taxon>
        <taxon>Actinomycetota</taxon>
        <taxon>Actinomycetes</taxon>
        <taxon>Kitasatosporales</taxon>
        <taxon>Streptomycetaceae</taxon>
        <taxon>Streptomyces</taxon>
    </lineage>
</organism>
<accession>A0ABQ2LZW6</accession>
<dbReference type="RefSeq" id="WP_189174517.1">
    <property type="nucleotide sequence ID" value="NZ_BMNG01000007.1"/>
</dbReference>
<proteinExistence type="predicted"/>
<dbReference type="SUPFAM" id="SSF51197">
    <property type="entry name" value="Clavaminate synthase-like"/>
    <property type="match status" value="1"/>
</dbReference>